<dbReference type="PANTHER" id="PTHR33307:SF6">
    <property type="entry name" value="ALPHA-RHAMNOSIDASE (EUROFUNG)-RELATED"/>
    <property type="match status" value="1"/>
</dbReference>
<feature type="domain" description="Alpha-L-rhamnosidase concanavalin-like" evidence="4">
    <location>
        <begin position="294"/>
        <end position="400"/>
    </location>
</feature>
<dbReference type="Gene3D" id="1.50.10.10">
    <property type="match status" value="1"/>
</dbReference>
<dbReference type="InterPro" id="IPR012341">
    <property type="entry name" value="6hp_glycosidase-like_sf"/>
</dbReference>
<feature type="domain" description="Alpha-L-rhamnosidase six-hairpin glycosidase" evidence="6">
    <location>
        <begin position="411"/>
        <end position="770"/>
    </location>
</feature>
<proteinExistence type="predicted"/>
<keyword evidence="3 8" id="KW-0378">Hydrolase</keyword>
<dbReference type="InterPro" id="IPR008902">
    <property type="entry name" value="Rhamnosid_concanavalin"/>
</dbReference>
<dbReference type="SUPFAM" id="SSF48208">
    <property type="entry name" value="Six-hairpin glycosidases"/>
    <property type="match status" value="1"/>
</dbReference>
<comment type="caution">
    <text evidence="8">The sequence shown here is derived from an EMBL/GenBank/DDBJ whole genome shotgun (WGS) entry which is preliminary data.</text>
</comment>
<sequence>MFYNSVAELRFTFCIGFILISCGKSSKEVFRIDSLNDSCWQSSLWISVANAPVVKEKVYDGTRAADGTSWFMSTVKNDKKVSRALWMTTGLGVYEIYVNGKLVGDEILKPGFTHYEKTKLSFTYDVTGCFKTASGDENVLSAQVTPGWWADKIITPGGHDGMIGKKCAFRGVLELTYTDGSKELYGTNIEDWKAGIAGPVTHAAIFDGEEYDARIPLGYETPEKLSTPEVNNEFKGEIFPSDGAEVYFRQDLSLAPVNAYIWESVEGKNENDFGKIVIKRKYNAGEPMEINPGENLVIDFGQNTAAVPSFIFSAAEGTVLNCVTSELLNDGNGAKDRGMDGPEGSVHRLNLRIPDTGMKLKYIFADSEGDVNYTPRCTFFGYRFISINVSDKVVIKDIKSLPVTSISKEMEIGCIKTGNELVNKLISNTLWGQRSNYLSIPTDCPQRNERLGWTADTQVFAETGSFFANTSSFFHKWMRDLIDSQGETGGFPGVAPLSQYGNDMTRLGWSDAGVIVPWTIWKQFGDKEIVELSWDAMEKYMSHINETRYDHNTLIGENGNYQWADWLSYEPLESCGGSAFDLNGPLPEAIEYWNYLSASYWLLDASMMRDMAIGTGRDASIYESMILNAKNYIRDKFFTLGGKFKTDILNTMQTPALFALKNGIFEGKIKDDIIFRLRENFEKHGNCLQTGFLGTSILMPTLTENGMSDIAWNLLFQRKNPSWLYSIDNGATTIWERWNSYMLDQGMGPRGMNSFNHYACGVVCEWIWETAAGISSDPVNPGFKHIIMKPIPDKRLGSIEAVYNSVSGTIKSSWRYEGDKWIWEFSIPDGCTASVTIPGESESREYISGDYKIVR</sequence>
<protein>
    <recommendedName>
        <fullName evidence="2">alpha-L-rhamnosidase</fullName>
        <ecNumber evidence="2">3.2.1.40</ecNumber>
    </recommendedName>
</protein>
<dbReference type="InterPro" id="IPR035396">
    <property type="entry name" value="Bac_rhamnosid6H"/>
</dbReference>
<evidence type="ECO:0000313" key="8">
    <source>
        <dbReference type="EMBL" id="RGM34895.1"/>
    </source>
</evidence>
<dbReference type="Pfam" id="PF17390">
    <property type="entry name" value="Bac_rhamnosid_C"/>
    <property type="match status" value="1"/>
</dbReference>
<comment type="catalytic activity">
    <reaction evidence="1">
        <text>Hydrolysis of terminal non-reducing alpha-L-rhamnose residues in alpha-L-rhamnosides.</text>
        <dbReference type="EC" id="3.2.1.40"/>
    </reaction>
</comment>
<dbReference type="GO" id="GO:0030596">
    <property type="term" value="F:alpha-L-rhamnosidase activity"/>
    <property type="evidence" value="ECO:0007669"/>
    <property type="project" value="UniProtKB-EC"/>
</dbReference>
<dbReference type="Gene3D" id="2.60.120.260">
    <property type="entry name" value="Galactose-binding domain-like"/>
    <property type="match status" value="2"/>
</dbReference>
<dbReference type="EC" id="3.2.1.40" evidence="2"/>
<dbReference type="Pfam" id="PF08531">
    <property type="entry name" value="Bac_rhamnosid_N"/>
    <property type="match status" value="1"/>
</dbReference>
<gene>
    <name evidence="8" type="ORF">DXC17_15750</name>
</gene>
<evidence type="ECO:0000259" key="6">
    <source>
        <dbReference type="Pfam" id="PF17389"/>
    </source>
</evidence>
<dbReference type="InterPro" id="IPR035398">
    <property type="entry name" value="Bac_rhamnosid_C"/>
</dbReference>
<name>A0A3E4VY83_9BACT</name>
<reference evidence="8 9" key="1">
    <citation type="submission" date="2018-08" db="EMBL/GenBank/DDBJ databases">
        <title>A genome reference for cultivated species of the human gut microbiota.</title>
        <authorList>
            <person name="Zou Y."/>
            <person name="Xue W."/>
            <person name="Luo G."/>
        </authorList>
    </citation>
    <scope>NUCLEOTIDE SEQUENCE [LARGE SCALE GENOMIC DNA]</scope>
    <source>
        <strain evidence="8 9">OM08-14</strain>
    </source>
</reference>
<evidence type="ECO:0000256" key="1">
    <source>
        <dbReference type="ARBA" id="ARBA00001445"/>
    </source>
</evidence>
<dbReference type="PANTHER" id="PTHR33307">
    <property type="entry name" value="ALPHA-RHAMNOSIDASE (EUROFUNG)"/>
    <property type="match status" value="1"/>
</dbReference>
<feature type="domain" description="Alpha-L-rhamnosidase C-terminal" evidence="7">
    <location>
        <begin position="773"/>
        <end position="845"/>
    </location>
</feature>
<dbReference type="GO" id="GO:0005975">
    <property type="term" value="P:carbohydrate metabolic process"/>
    <property type="evidence" value="ECO:0007669"/>
    <property type="project" value="InterPro"/>
</dbReference>
<dbReference type="InterPro" id="IPR016007">
    <property type="entry name" value="Alpha_rhamnosid"/>
</dbReference>
<evidence type="ECO:0000259" key="7">
    <source>
        <dbReference type="Pfam" id="PF17390"/>
    </source>
</evidence>
<dbReference type="Proteomes" id="UP000260780">
    <property type="component" value="Unassembled WGS sequence"/>
</dbReference>
<organism evidence="8 9">
    <name type="scientific">Phocaeicola plebeius</name>
    <dbReference type="NCBI Taxonomy" id="310297"/>
    <lineage>
        <taxon>Bacteria</taxon>
        <taxon>Pseudomonadati</taxon>
        <taxon>Bacteroidota</taxon>
        <taxon>Bacteroidia</taxon>
        <taxon>Bacteroidales</taxon>
        <taxon>Bacteroidaceae</taxon>
        <taxon>Phocaeicola</taxon>
    </lineage>
</organism>
<dbReference type="AlphaFoldDB" id="A0A3E4VY83"/>
<evidence type="ECO:0000256" key="3">
    <source>
        <dbReference type="ARBA" id="ARBA00022801"/>
    </source>
</evidence>
<dbReference type="InterPro" id="IPR008928">
    <property type="entry name" value="6-hairpin_glycosidase_sf"/>
</dbReference>
<evidence type="ECO:0000259" key="4">
    <source>
        <dbReference type="Pfam" id="PF05592"/>
    </source>
</evidence>
<feature type="domain" description="Bacterial alpha-L-rhamnosidase N-terminal" evidence="5">
    <location>
        <begin position="79"/>
        <end position="223"/>
    </location>
</feature>
<evidence type="ECO:0000259" key="5">
    <source>
        <dbReference type="Pfam" id="PF08531"/>
    </source>
</evidence>
<dbReference type="Pfam" id="PF05592">
    <property type="entry name" value="Bac_rhamnosid"/>
    <property type="match status" value="1"/>
</dbReference>
<evidence type="ECO:0000313" key="9">
    <source>
        <dbReference type="Proteomes" id="UP000260780"/>
    </source>
</evidence>
<dbReference type="EMBL" id="QSTF01000061">
    <property type="protein sequence ID" value="RGM34895.1"/>
    <property type="molecule type" value="Genomic_DNA"/>
</dbReference>
<evidence type="ECO:0000256" key="2">
    <source>
        <dbReference type="ARBA" id="ARBA00012652"/>
    </source>
</evidence>
<accession>A0A3E4VY83</accession>
<dbReference type="Gene3D" id="2.60.420.10">
    <property type="entry name" value="Maltose phosphorylase, domain 3"/>
    <property type="match status" value="1"/>
</dbReference>
<dbReference type="InterPro" id="IPR013737">
    <property type="entry name" value="Bac_rhamnosid_N"/>
</dbReference>
<dbReference type="Pfam" id="PF17389">
    <property type="entry name" value="Bac_rhamnosid6H"/>
    <property type="match status" value="1"/>
</dbReference>